<name>A0A0V1FRA7_TRIPS</name>
<reference evidence="1 2" key="1">
    <citation type="submission" date="2015-01" db="EMBL/GenBank/DDBJ databases">
        <title>Evolution of Trichinella species and genotypes.</title>
        <authorList>
            <person name="Korhonen P.K."/>
            <person name="Edoardo P."/>
            <person name="Giuseppe L.R."/>
            <person name="Gasser R.B."/>
        </authorList>
    </citation>
    <scope>NUCLEOTIDE SEQUENCE [LARGE SCALE GENOMIC DNA]</scope>
    <source>
        <strain evidence="1">ISS470</strain>
    </source>
</reference>
<comment type="caution">
    <text evidence="1">The sequence shown here is derived from an EMBL/GenBank/DDBJ whole genome shotgun (WGS) entry which is preliminary data.</text>
</comment>
<evidence type="ECO:0000313" key="1">
    <source>
        <dbReference type="EMBL" id="KRY88367.1"/>
    </source>
</evidence>
<organism evidence="1 2">
    <name type="scientific">Trichinella pseudospiralis</name>
    <name type="common">Parasitic roundworm</name>
    <dbReference type="NCBI Taxonomy" id="6337"/>
    <lineage>
        <taxon>Eukaryota</taxon>
        <taxon>Metazoa</taxon>
        <taxon>Ecdysozoa</taxon>
        <taxon>Nematoda</taxon>
        <taxon>Enoplea</taxon>
        <taxon>Dorylaimia</taxon>
        <taxon>Trichinellida</taxon>
        <taxon>Trichinellidae</taxon>
        <taxon>Trichinella</taxon>
    </lineage>
</organism>
<dbReference type="Proteomes" id="UP000054995">
    <property type="component" value="Unassembled WGS sequence"/>
</dbReference>
<dbReference type="OrthoDB" id="8842296at2759"/>
<sequence length="100" mass="10627">MEQMHKKLQQKSSITPFSVTEYSTVPCVPLGKPSISETYELLADIFGVGLDPVYGDVGLDPVYGDVGLDPVYGDVGLDPVYGYVGLEPADGYVGLDPVDG</sequence>
<proteinExistence type="predicted"/>
<protein>
    <submittedName>
        <fullName evidence="1">Uncharacterized protein</fullName>
    </submittedName>
</protein>
<dbReference type="EMBL" id="JYDT01000043">
    <property type="protein sequence ID" value="KRY88367.1"/>
    <property type="molecule type" value="Genomic_DNA"/>
</dbReference>
<evidence type="ECO:0000313" key="2">
    <source>
        <dbReference type="Proteomes" id="UP000054995"/>
    </source>
</evidence>
<gene>
    <name evidence="1" type="ORF">T4D_14152</name>
</gene>
<accession>A0A0V1FRA7</accession>
<keyword evidence="2" id="KW-1185">Reference proteome</keyword>